<dbReference type="PROSITE" id="PS51679">
    <property type="entry name" value="SAM_MT_C5"/>
    <property type="match status" value="1"/>
</dbReference>
<dbReference type="EMBL" id="EF426476">
    <property type="protein sequence ID" value="ABO38149.1"/>
    <property type="molecule type" value="Genomic_DNA"/>
</dbReference>
<gene>
    <name evidence="8" type="primary">M.tspMI</name>
</gene>
<dbReference type="GO" id="GO:0009307">
    <property type="term" value="P:DNA restriction-modification system"/>
    <property type="evidence" value="ECO:0007669"/>
    <property type="project" value="UniProtKB-KW"/>
</dbReference>
<dbReference type="GO" id="GO:0003886">
    <property type="term" value="F:DNA (cytosine-5-)-methyltransferase activity"/>
    <property type="evidence" value="ECO:0007669"/>
    <property type="project" value="UniProtKB-EC"/>
</dbReference>
<dbReference type="Pfam" id="PF00145">
    <property type="entry name" value="DNA_methylase"/>
    <property type="match status" value="1"/>
</dbReference>
<evidence type="ECO:0000256" key="5">
    <source>
        <dbReference type="ARBA" id="ARBA00022747"/>
    </source>
</evidence>
<organism evidence="8">
    <name type="scientific">Thermus sp. manalii</name>
    <dbReference type="NCBI Taxonomy" id="349994"/>
    <lineage>
        <taxon>Bacteria</taxon>
        <taxon>Thermotogati</taxon>
        <taxon>Deinococcota</taxon>
        <taxon>Deinococci</taxon>
        <taxon>Thermales</taxon>
        <taxon>Thermaceae</taxon>
        <taxon>Thermus</taxon>
    </lineage>
</organism>
<keyword evidence="4 6" id="KW-0949">S-adenosyl-L-methionine</keyword>
<proteinExistence type="inferred from homology"/>
<dbReference type="NCBIfam" id="TIGR00675">
    <property type="entry name" value="dcm"/>
    <property type="match status" value="1"/>
</dbReference>
<comment type="similarity">
    <text evidence="6 7">Belongs to the class I-like SAM-binding methyltransferase superfamily. C5-methyltransferase family.</text>
</comment>
<evidence type="ECO:0000256" key="4">
    <source>
        <dbReference type="ARBA" id="ARBA00022691"/>
    </source>
</evidence>
<evidence type="ECO:0000256" key="7">
    <source>
        <dbReference type="RuleBase" id="RU000416"/>
    </source>
</evidence>
<keyword evidence="5" id="KW-0680">Restriction system</keyword>
<sequence length="437" mass="49315">MTRMFETLAELEHAFQNLREQLGAMVTANEDFPLLVVDLFSGAGGMSYGFKYWGDRLYKIIGAVDLEVAKPSDSKAKKGGGGTNCNATYEANIGIRPLKADITELNPREYRENLGLEVGQLGVLISCAPCTGFSQKNFLNHQNDDPRNHLVRRSGVFLEEFLPEFFVMENVPEMMLGKHRHHFEELKEILVGLGYSYTAGVLDFSTLGLPQRRKRAVVMAWREGRRIPALPRFFSSPPTVREAIGHLPPLSAGETHPNDPMHRCPRHTPEVMERIKAVPRDGGSWIDLASRNPELLIPSMKRKLREGKKGSFPDVYGRMSWNSPAPTITRECGHPGNGRYLHPEQDRMLSIREMAILQGFPPNYTFIGNLNQCYNQIGDAVPPLVSRTIAGLFLLLKLGLNWGQVMNRHIHVSNLNWLYFEEHVPRAQVEQDPLLIP</sequence>
<dbReference type="SUPFAM" id="SSF53335">
    <property type="entry name" value="S-adenosyl-L-methionine-dependent methyltransferases"/>
    <property type="match status" value="1"/>
</dbReference>
<evidence type="ECO:0000256" key="2">
    <source>
        <dbReference type="ARBA" id="ARBA00022603"/>
    </source>
</evidence>
<dbReference type="PRINTS" id="PR00105">
    <property type="entry name" value="C5METTRFRASE"/>
</dbReference>
<dbReference type="EC" id="2.1.1.37" evidence="1"/>
<dbReference type="REBASE" id="13620">
    <property type="entry name" value="M.TspMI"/>
</dbReference>
<dbReference type="AlphaFoldDB" id="A4L310"/>
<dbReference type="InterPro" id="IPR001525">
    <property type="entry name" value="C5_MeTfrase"/>
</dbReference>
<reference evidence="8" key="1">
    <citation type="journal article" date="2007" name="Nucleic Acids Res.">
        <title>Selection of restriction endonucleases using artificial cells.</title>
        <authorList>
            <person name="Zheng Y."/>
            <person name="Roberts R.J."/>
        </authorList>
    </citation>
    <scope>NUCLEOTIDE SEQUENCE</scope>
    <source>
        <strain evidence="8">Manalii</strain>
    </source>
</reference>
<dbReference type="PANTHER" id="PTHR10629:SF52">
    <property type="entry name" value="DNA (CYTOSINE-5)-METHYLTRANSFERASE 1"/>
    <property type="match status" value="1"/>
</dbReference>
<keyword evidence="2 6" id="KW-0489">Methyltransferase</keyword>
<accession>A4L310</accession>
<evidence type="ECO:0000313" key="8">
    <source>
        <dbReference type="EMBL" id="ABO38149.1"/>
    </source>
</evidence>
<dbReference type="PANTHER" id="PTHR10629">
    <property type="entry name" value="CYTOSINE-SPECIFIC METHYLTRANSFERASE"/>
    <property type="match status" value="1"/>
</dbReference>
<name>A4L310_9DEIN</name>
<dbReference type="InterPro" id="IPR029063">
    <property type="entry name" value="SAM-dependent_MTases_sf"/>
</dbReference>
<dbReference type="Gene3D" id="3.90.120.10">
    <property type="entry name" value="DNA Methylase, subunit A, domain 2"/>
    <property type="match status" value="1"/>
</dbReference>
<dbReference type="InterPro" id="IPR050390">
    <property type="entry name" value="C5-Methyltransferase"/>
</dbReference>
<keyword evidence="3 6" id="KW-0808">Transferase</keyword>
<evidence type="ECO:0000256" key="3">
    <source>
        <dbReference type="ARBA" id="ARBA00022679"/>
    </source>
</evidence>
<dbReference type="Gene3D" id="3.40.50.150">
    <property type="entry name" value="Vaccinia Virus protein VP39"/>
    <property type="match status" value="1"/>
</dbReference>
<feature type="active site" evidence="6">
    <location>
        <position position="130"/>
    </location>
</feature>
<evidence type="ECO:0000256" key="1">
    <source>
        <dbReference type="ARBA" id="ARBA00011975"/>
    </source>
</evidence>
<protein>
    <recommendedName>
        <fullName evidence="1">DNA (cytosine-5-)-methyltransferase</fullName>
        <ecNumber evidence="1">2.1.1.37</ecNumber>
    </recommendedName>
</protein>
<dbReference type="GO" id="GO:0044027">
    <property type="term" value="P:negative regulation of gene expression via chromosomal CpG island methylation"/>
    <property type="evidence" value="ECO:0007669"/>
    <property type="project" value="TreeGrafter"/>
</dbReference>
<evidence type="ECO:0000256" key="6">
    <source>
        <dbReference type="PROSITE-ProRule" id="PRU01016"/>
    </source>
</evidence>
<dbReference type="GO" id="GO:0003677">
    <property type="term" value="F:DNA binding"/>
    <property type="evidence" value="ECO:0007669"/>
    <property type="project" value="TreeGrafter"/>
</dbReference>
<dbReference type="GO" id="GO:0032259">
    <property type="term" value="P:methylation"/>
    <property type="evidence" value="ECO:0007669"/>
    <property type="project" value="UniProtKB-KW"/>
</dbReference>